<comment type="similarity">
    <text evidence="1 4">Belongs to the N(4)/N(6)-methyltransferase family.</text>
</comment>
<proteinExistence type="inferred from homology"/>
<accession>A0A4Q2USL2</accession>
<dbReference type="Proteomes" id="UP000290407">
    <property type="component" value="Unassembled WGS sequence"/>
</dbReference>
<dbReference type="InterPro" id="IPR029063">
    <property type="entry name" value="SAM-dependent_MTases_sf"/>
</dbReference>
<dbReference type="InterPro" id="IPR001091">
    <property type="entry name" value="RM_Methyltransferase"/>
</dbReference>
<dbReference type="InterPro" id="IPR002941">
    <property type="entry name" value="DNA_methylase_N4/N6"/>
</dbReference>
<dbReference type="PROSITE" id="PS00092">
    <property type="entry name" value="N6_MTASE"/>
    <property type="match status" value="1"/>
</dbReference>
<protein>
    <recommendedName>
        <fullName evidence="4">Methyltransferase</fullName>
        <ecNumber evidence="4">2.1.1.-</ecNumber>
    </recommendedName>
</protein>
<dbReference type="EC" id="2.1.1.-" evidence="4"/>
<dbReference type="PRINTS" id="PR00508">
    <property type="entry name" value="S21N4MTFRASE"/>
</dbReference>
<dbReference type="GO" id="GO:0032259">
    <property type="term" value="P:methylation"/>
    <property type="evidence" value="ECO:0007669"/>
    <property type="project" value="UniProtKB-KW"/>
</dbReference>
<comment type="caution">
    <text evidence="7">The sequence shown here is derived from an EMBL/GenBank/DDBJ whole genome shotgun (WGS) entry which is preliminary data.</text>
</comment>
<evidence type="ECO:0000256" key="4">
    <source>
        <dbReference type="RuleBase" id="RU362026"/>
    </source>
</evidence>
<keyword evidence="2 7" id="KW-0489">Methyltransferase</keyword>
<dbReference type="GO" id="GO:0003677">
    <property type="term" value="F:DNA binding"/>
    <property type="evidence" value="ECO:0007669"/>
    <property type="project" value="InterPro"/>
</dbReference>
<evidence type="ECO:0000256" key="5">
    <source>
        <dbReference type="SAM" id="MobiDB-lite"/>
    </source>
</evidence>
<keyword evidence="8" id="KW-1185">Reference proteome</keyword>
<dbReference type="RefSeq" id="WP_129599113.1">
    <property type="nucleotide sequence ID" value="NZ_SBLB01000001.1"/>
</dbReference>
<reference evidence="7 8" key="1">
    <citation type="submission" date="2019-01" db="EMBL/GenBank/DDBJ databases">
        <title>Spirosoma flava sp. nov., a propanil-degrading bacterium isolated from herbicide-contaminated soil.</title>
        <authorList>
            <person name="Zhang L."/>
            <person name="Jiang J.-D."/>
        </authorList>
    </citation>
    <scope>NUCLEOTIDE SEQUENCE [LARGE SCALE GENOMIC DNA]</scope>
    <source>
        <strain evidence="7 8">TY50</strain>
    </source>
</reference>
<evidence type="ECO:0000313" key="7">
    <source>
        <dbReference type="EMBL" id="RYC70755.1"/>
    </source>
</evidence>
<sequence length="391" mass="43072">MKRIDLYFGDNRIILPKLAENSVDSIVTDPPYEINMMGKSWDRSGIAYDVYMWQCAYRVLKPGGYLLAFGATRTYHRMACAVEDAGFRVIDQMIWLYSEGFPKSHNLKGEHEGKGSALKPAHEPIVIAQKPFRGTILDNVQKWGVGVFNIDQSRIPFSTEQDLKSATWGRGTDITGGQFVGSTQPSGKTNVEANPKGRWPANVLHDGSEPIMDAFAQYGERTSGKPSGIKKAANNIFGQFGEQPLTGYGDTGSLARFFYCPKATKADREEGLRRFSLQQGGIKNASGRGFSASDPNRPILRRNTCPTVKPVELMRYLCKLVTPTDGTVLDPFMGSGSTGKAAAIESFGFVGIDKDPEHFPIAKARIHHAAGKYKPQSTIFNHGSIHERSEI</sequence>
<evidence type="ECO:0000256" key="2">
    <source>
        <dbReference type="ARBA" id="ARBA00022603"/>
    </source>
</evidence>
<keyword evidence="3 7" id="KW-0808">Transferase</keyword>
<evidence type="ECO:0000313" key="8">
    <source>
        <dbReference type="Proteomes" id="UP000290407"/>
    </source>
</evidence>
<feature type="domain" description="DNA methylase N-4/N-6" evidence="6">
    <location>
        <begin position="23"/>
        <end position="363"/>
    </location>
</feature>
<dbReference type="GO" id="GO:0008170">
    <property type="term" value="F:N-methyltransferase activity"/>
    <property type="evidence" value="ECO:0007669"/>
    <property type="project" value="InterPro"/>
</dbReference>
<dbReference type="EMBL" id="SBLB01000001">
    <property type="protein sequence ID" value="RYC70755.1"/>
    <property type="molecule type" value="Genomic_DNA"/>
</dbReference>
<dbReference type="Gene3D" id="3.40.50.150">
    <property type="entry name" value="Vaccinia Virus protein VP39"/>
    <property type="match status" value="1"/>
</dbReference>
<gene>
    <name evidence="7" type="ORF">EQG79_00960</name>
</gene>
<name>A0A4Q2USL2_9BACT</name>
<evidence type="ECO:0000259" key="6">
    <source>
        <dbReference type="Pfam" id="PF01555"/>
    </source>
</evidence>
<dbReference type="Pfam" id="PF01555">
    <property type="entry name" value="N6_N4_Mtase"/>
    <property type="match status" value="1"/>
</dbReference>
<dbReference type="AlphaFoldDB" id="A0A4Q2USL2"/>
<dbReference type="SUPFAM" id="SSF53335">
    <property type="entry name" value="S-adenosyl-L-methionine-dependent methyltransferases"/>
    <property type="match status" value="1"/>
</dbReference>
<feature type="compositionally biased region" description="Polar residues" evidence="5">
    <location>
        <begin position="180"/>
        <end position="192"/>
    </location>
</feature>
<feature type="region of interest" description="Disordered" evidence="5">
    <location>
        <begin position="174"/>
        <end position="196"/>
    </location>
</feature>
<evidence type="ECO:0000256" key="1">
    <source>
        <dbReference type="ARBA" id="ARBA00006594"/>
    </source>
</evidence>
<dbReference type="InterPro" id="IPR002052">
    <property type="entry name" value="DNA_methylase_N6_adenine_CS"/>
</dbReference>
<evidence type="ECO:0000256" key="3">
    <source>
        <dbReference type="ARBA" id="ARBA00022679"/>
    </source>
</evidence>
<organism evidence="7 8">
    <name type="scientific">Spirosoma sordidisoli</name>
    <dbReference type="NCBI Taxonomy" id="2502893"/>
    <lineage>
        <taxon>Bacteria</taxon>
        <taxon>Pseudomonadati</taxon>
        <taxon>Bacteroidota</taxon>
        <taxon>Cytophagia</taxon>
        <taxon>Cytophagales</taxon>
        <taxon>Cytophagaceae</taxon>
        <taxon>Spirosoma</taxon>
    </lineage>
</organism>